<dbReference type="GO" id="GO:0003677">
    <property type="term" value="F:DNA binding"/>
    <property type="evidence" value="ECO:0007669"/>
    <property type="project" value="UniProtKB-UniRule"/>
</dbReference>
<organism evidence="4 5">
    <name type="scientific">Actinobacillus succinogenes (strain ATCC 55618 / DSM 22257 / CCUG 43843 / 130Z)</name>
    <dbReference type="NCBI Taxonomy" id="339671"/>
    <lineage>
        <taxon>Bacteria</taxon>
        <taxon>Pseudomonadati</taxon>
        <taxon>Pseudomonadota</taxon>
        <taxon>Gammaproteobacteria</taxon>
        <taxon>Pasteurellales</taxon>
        <taxon>Pasteurellaceae</taxon>
        <taxon>Actinobacillus</taxon>
    </lineage>
</organism>
<proteinExistence type="predicted"/>
<dbReference type="PROSITE" id="PS01081">
    <property type="entry name" value="HTH_TETR_1"/>
    <property type="match status" value="1"/>
</dbReference>
<evidence type="ECO:0000256" key="1">
    <source>
        <dbReference type="ARBA" id="ARBA00023125"/>
    </source>
</evidence>
<evidence type="ECO:0000259" key="3">
    <source>
        <dbReference type="PROSITE" id="PS50977"/>
    </source>
</evidence>
<dbReference type="Proteomes" id="UP000001114">
    <property type="component" value="Chromosome"/>
</dbReference>
<dbReference type="SUPFAM" id="SSF46689">
    <property type="entry name" value="Homeodomain-like"/>
    <property type="match status" value="1"/>
</dbReference>
<protein>
    <submittedName>
        <fullName evidence="4">Transcriptional regulator, TetR family</fullName>
    </submittedName>
</protein>
<evidence type="ECO:0000313" key="5">
    <source>
        <dbReference type="Proteomes" id="UP000001114"/>
    </source>
</evidence>
<dbReference type="PRINTS" id="PR00455">
    <property type="entry name" value="HTHTETR"/>
</dbReference>
<dbReference type="InterPro" id="IPR009057">
    <property type="entry name" value="Homeodomain-like_sf"/>
</dbReference>
<dbReference type="STRING" id="339671.Asuc_0529"/>
<dbReference type="InterPro" id="IPR023772">
    <property type="entry name" value="DNA-bd_HTH_TetR-type_CS"/>
</dbReference>
<gene>
    <name evidence="4" type="ordered locus">Asuc_0529</name>
</gene>
<dbReference type="InterPro" id="IPR050624">
    <property type="entry name" value="HTH-type_Tx_Regulator"/>
</dbReference>
<dbReference type="Pfam" id="PF00440">
    <property type="entry name" value="TetR_N"/>
    <property type="match status" value="1"/>
</dbReference>
<dbReference type="AlphaFoldDB" id="A6VLQ7"/>
<dbReference type="KEGG" id="asu:Asuc_0529"/>
<dbReference type="PROSITE" id="PS50977">
    <property type="entry name" value="HTH_TETR_2"/>
    <property type="match status" value="1"/>
</dbReference>
<dbReference type="OrthoDB" id="63332at2"/>
<dbReference type="HOGENOM" id="CLU_069356_12_9_6"/>
<name>A6VLQ7_ACTSZ</name>
<reference evidence="5" key="1">
    <citation type="journal article" date="2010" name="BMC Genomics">
        <title>A genomic perspective on the potential of Actinobacillus succinogenes for industrial succinate production.</title>
        <authorList>
            <person name="McKinlay J.B."/>
            <person name="Laivenieks M."/>
            <person name="Schindler B.D."/>
            <person name="McKinlay A.A."/>
            <person name="Siddaramappa S."/>
            <person name="Challacombe J.F."/>
            <person name="Lowry S.R."/>
            <person name="Clum A."/>
            <person name="Lapidus A.L."/>
            <person name="Burkhart K.B."/>
            <person name="Harkins V."/>
            <person name="Vieille C."/>
        </authorList>
    </citation>
    <scope>NUCLEOTIDE SEQUENCE [LARGE SCALE GENOMIC DNA]</scope>
    <source>
        <strain evidence="5">ATCC 55618 / DSM 22257 / CCUG 43843 / 130Z</strain>
    </source>
</reference>
<keyword evidence="5" id="KW-1185">Reference proteome</keyword>
<dbReference type="InterPro" id="IPR054422">
    <property type="entry name" value="TetR-like_HI_0893_C"/>
</dbReference>
<feature type="domain" description="HTH tetR-type" evidence="3">
    <location>
        <begin position="6"/>
        <end position="66"/>
    </location>
</feature>
<accession>A6VLQ7</accession>
<dbReference type="InterPro" id="IPR001647">
    <property type="entry name" value="HTH_TetR"/>
</dbReference>
<dbReference type="Gene3D" id="1.10.357.10">
    <property type="entry name" value="Tetracycline Repressor, domain 2"/>
    <property type="match status" value="1"/>
</dbReference>
<keyword evidence="1 2" id="KW-0238">DNA-binding</keyword>
<feature type="DNA-binding region" description="H-T-H motif" evidence="2">
    <location>
        <begin position="29"/>
        <end position="48"/>
    </location>
</feature>
<sequence>MHQSDKDMAEQILVATEQLIADRGLQNLSMQKIAKQAKISAGTIYLYFESKDKLLEQLARRVFTLFNQELEKNYDEDVSYFEQYRTMWWNVWHYLLNNPIQLKNMSQYWSLPTFIDICAELDQESHWAIFCQKAIAANEMCDLPIKVLFSLGLEHLVNLAKDKIYFKLELADDVLENIIERSWRSLKK</sequence>
<evidence type="ECO:0000313" key="4">
    <source>
        <dbReference type="EMBL" id="ABR73904.1"/>
    </source>
</evidence>
<dbReference type="PANTHER" id="PTHR43479:SF11">
    <property type="entry name" value="ACREF_ENVCD OPERON REPRESSOR-RELATED"/>
    <property type="match status" value="1"/>
</dbReference>
<dbReference type="eggNOG" id="COG1309">
    <property type="taxonomic scope" value="Bacteria"/>
</dbReference>
<evidence type="ECO:0000256" key="2">
    <source>
        <dbReference type="PROSITE-ProRule" id="PRU00335"/>
    </source>
</evidence>
<dbReference type="EMBL" id="CP000746">
    <property type="protein sequence ID" value="ABR73904.1"/>
    <property type="molecule type" value="Genomic_DNA"/>
</dbReference>
<dbReference type="RefSeq" id="WP_012072284.1">
    <property type="nucleotide sequence ID" value="NC_009655.1"/>
</dbReference>
<dbReference type="Pfam" id="PF22604">
    <property type="entry name" value="TetR_HI_0893_C"/>
    <property type="match status" value="1"/>
</dbReference>
<dbReference type="PANTHER" id="PTHR43479">
    <property type="entry name" value="ACREF/ENVCD OPERON REPRESSOR-RELATED"/>
    <property type="match status" value="1"/>
</dbReference>